<dbReference type="Gene3D" id="3.10.20.30">
    <property type="match status" value="1"/>
</dbReference>
<dbReference type="EMBL" id="JACAQE010000005">
    <property type="protein sequence ID" value="NWC15290.1"/>
    <property type="molecule type" value="Genomic_DNA"/>
</dbReference>
<proteinExistence type="predicted"/>
<dbReference type="InterPro" id="IPR006058">
    <property type="entry name" value="2Fe2S_fd_BS"/>
</dbReference>
<evidence type="ECO:0000313" key="3">
    <source>
        <dbReference type="Proteomes" id="UP000517547"/>
    </source>
</evidence>
<accession>A0A7Y7Y064</accession>
<dbReference type="RefSeq" id="WP_083875244.1">
    <property type="nucleotide sequence ID" value="NZ_JACAQE010000005.1"/>
</dbReference>
<dbReference type="InterPro" id="IPR012675">
    <property type="entry name" value="Beta-grasp_dom_sf"/>
</dbReference>
<dbReference type="AlphaFoldDB" id="A0A7Y7Y064"/>
<evidence type="ECO:0000313" key="2">
    <source>
        <dbReference type="EMBL" id="NWC15290.1"/>
    </source>
</evidence>
<reference evidence="2 3" key="1">
    <citation type="submission" date="2020-04" db="EMBL/GenBank/DDBJ databases">
        <title>Molecular characterization of pseudomonads from Agaricus bisporus reveal novel blotch 2 pathogens in Western Europe.</title>
        <authorList>
            <person name="Taparia T."/>
            <person name="Krijger M."/>
            <person name="Haynes E."/>
            <person name="Elpinstone J.G."/>
            <person name="Noble R."/>
            <person name="Van Der Wolf J."/>
        </authorList>
    </citation>
    <scope>NUCLEOTIDE SEQUENCE [LARGE SCALE GENOMIC DNA]</scope>
    <source>
        <strain evidence="2 3">IPO3738</strain>
    </source>
</reference>
<dbReference type="SUPFAM" id="SSF54292">
    <property type="entry name" value="2Fe-2S ferredoxin-like"/>
    <property type="match status" value="1"/>
</dbReference>
<dbReference type="InterPro" id="IPR001041">
    <property type="entry name" value="2Fe-2S_ferredoxin-type"/>
</dbReference>
<comment type="caution">
    <text evidence="2">The sequence shown here is derived from an EMBL/GenBank/DDBJ whole genome shotgun (WGS) entry which is preliminary data.</text>
</comment>
<dbReference type="PROSITE" id="PS51085">
    <property type="entry name" value="2FE2S_FER_2"/>
    <property type="match status" value="1"/>
</dbReference>
<dbReference type="InterPro" id="IPR036010">
    <property type="entry name" value="2Fe-2S_ferredoxin-like_sf"/>
</dbReference>
<dbReference type="GO" id="GO:0051537">
    <property type="term" value="F:2 iron, 2 sulfur cluster binding"/>
    <property type="evidence" value="ECO:0007669"/>
    <property type="project" value="InterPro"/>
</dbReference>
<dbReference type="PROSITE" id="PS00197">
    <property type="entry name" value="2FE2S_FER_1"/>
    <property type="match status" value="1"/>
</dbReference>
<evidence type="ECO:0000259" key="1">
    <source>
        <dbReference type="PROSITE" id="PS51085"/>
    </source>
</evidence>
<name>A0A7Y7Y064_9PSED</name>
<sequence length="118" mass="12557">MKHQILIDDTGEHYSCDERESVLDGMARLGRRGIPLGCRGGGCGVCKVQVIKGIFEAKAMSRAHVSVEELAAGTVLACRVMPHSDLCVQVIGKMKKAVCKCHGGLPGPHDSSNKNAND</sequence>
<protein>
    <submittedName>
        <fullName evidence="2">2Fe-2S iron-sulfur cluster binding domain-containing protein</fullName>
    </submittedName>
</protein>
<dbReference type="Pfam" id="PF00111">
    <property type="entry name" value="Fer2"/>
    <property type="match status" value="1"/>
</dbReference>
<feature type="domain" description="2Fe-2S ferredoxin-type" evidence="1">
    <location>
        <begin position="1"/>
        <end position="94"/>
    </location>
</feature>
<dbReference type="Proteomes" id="UP000517547">
    <property type="component" value="Unassembled WGS sequence"/>
</dbReference>
<gene>
    <name evidence="2" type="ORF">HX845_16615</name>
</gene>
<organism evidence="2 3">
    <name type="scientific">Pseudomonas gingeri</name>
    <dbReference type="NCBI Taxonomy" id="117681"/>
    <lineage>
        <taxon>Bacteria</taxon>
        <taxon>Pseudomonadati</taxon>
        <taxon>Pseudomonadota</taxon>
        <taxon>Gammaproteobacteria</taxon>
        <taxon>Pseudomonadales</taxon>
        <taxon>Pseudomonadaceae</taxon>
        <taxon>Pseudomonas</taxon>
    </lineage>
</organism>
<dbReference type="CDD" id="cd00207">
    <property type="entry name" value="fer2"/>
    <property type="match status" value="1"/>
</dbReference>